<name>A0ACC1HAD5_9FUNG</name>
<evidence type="ECO:0000313" key="2">
    <source>
        <dbReference type="Proteomes" id="UP001145114"/>
    </source>
</evidence>
<dbReference type="EMBL" id="JAMZIH010006928">
    <property type="protein sequence ID" value="KAJ1673453.1"/>
    <property type="molecule type" value="Genomic_DNA"/>
</dbReference>
<dbReference type="Proteomes" id="UP001145114">
    <property type="component" value="Unassembled WGS sequence"/>
</dbReference>
<gene>
    <name evidence="1" type="ORF">EV182_005200</name>
</gene>
<feature type="non-terminal residue" evidence="1">
    <location>
        <position position="1"/>
    </location>
</feature>
<reference evidence="1" key="1">
    <citation type="submission" date="2022-06" db="EMBL/GenBank/DDBJ databases">
        <title>Phylogenomic reconstructions and comparative analyses of Kickxellomycotina fungi.</title>
        <authorList>
            <person name="Reynolds N.K."/>
            <person name="Stajich J.E."/>
            <person name="Barry K."/>
            <person name="Grigoriev I.V."/>
            <person name="Crous P."/>
            <person name="Smith M.E."/>
        </authorList>
    </citation>
    <scope>NUCLEOTIDE SEQUENCE</scope>
    <source>
        <strain evidence="1">RSA 2271</strain>
    </source>
</reference>
<proteinExistence type="predicted"/>
<evidence type="ECO:0000313" key="1">
    <source>
        <dbReference type="EMBL" id="KAJ1673453.1"/>
    </source>
</evidence>
<organism evidence="1 2">
    <name type="scientific">Spiromyces aspiralis</name>
    <dbReference type="NCBI Taxonomy" id="68401"/>
    <lineage>
        <taxon>Eukaryota</taxon>
        <taxon>Fungi</taxon>
        <taxon>Fungi incertae sedis</taxon>
        <taxon>Zoopagomycota</taxon>
        <taxon>Kickxellomycotina</taxon>
        <taxon>Kickxellomycetes</taxon>
        <taxon>Kickxellales</taxon>
        <taxon>Kickxellaceae</taxon>
        <taxon>Spiromyces</taxon>
    </lineage>
</organism>
<comment type="caution">
    <text evidence="1">The sequence shown here is derived from an EMBL/GenBank/DDBJ whole genome shotgun (WGS) entry which is preliminary data.</text>
</comment>
<sequence length="231" mass="25360">HFRFHTRRQQLNSLEGKARTNQNYLDQLYRFHAQQGSPLIKIPHLDHRPIDLYDLRKEVAARGGFYKASPFPSCLLGSMKDVTEEKRWAEIGRSMNYDRKNCTSMSNSLKVAYSKIILPFELYLKKLKARGVKGGGDLPLPSGDAKVASPVTPKRRSRRITSGSKEDGAKGDEGSASAKRRKTQPGTDVSDKNASSRGDTEAAGVPVKAHGNGNATPSSSSQTALENDSSK</sequence>
<keyword evidence="2" id="KW-1185">Reference proteome</keyword>
<accession>A0ACC1HAD5</accession>
<feature type="non-terminal residue" evidence="1">
    <location>
        <position position="231"/>
    </location>
</feature>
<protein>
    <submittedName>
        <fullName evidence="1">Uncharacterized protein</fullName>
    </submittedName>
</protein>